<protein>
    <recommendedName>
        <fullName evidence="5">Haloacid dehalogenase-like hydrolase domain-containing protein 2</fullName>
    </recommendedName>
</protein>
<dbReference type="RefSeq" id="WP_158281516.1">
    <property type="nucleotide sequence ID" value="NZ_QGDO01000005.1"/>
</dbReference>
<keyword evidence="6" id="KW-0378">Hydrolase</keyword>
<comment type="cofactor">
    <cofactor evidence="1">
        <name>Mg(2+)</name>
        <dbReference type="ChEBI" id="CHEBI:18420"/>
    </cofactor>
</comment>
<evidence type="ECO:0000313" key="7">
    <source>
        <dbReference type="Proteomes" id="UP000245535"/>
    </source>
</evidence>
<keyword evidence="3" id="KW-0479">Metal-binding</keyword>
<comment type="caution">
    <text evidence="6">The sequence shown here is derived from an EMBL/GenBank/DDBJ whole genome shotgun (WGS) entry which is preliminary data.</text>
</comment>
<dbReference type="Proteomes" id="UP000245535">
    <property type="component" value="Unassembled WGS sequence"/>
</dbReference>
<dbReference type="GO" id="GO:0005737">
    <property type="term" value="C:cytoplasm"/>
    <property type="evidence" value="ECO:0007669"/>
    <property type="project" value="TreeGrafter"/>
</dbReference>
<comment type="similarity">
    <text evidence="2">Belongs to the HAD-like hydrolase superfamily.</text>
</comment>
<organism evidence="6 7">
    <name type="scientific">Sediminitomix flava</name>
    <dbReference type="NCBI Taxonomy" id="379075"/>
    <lineage>
        <taxon>Bacteria</taxon>
        <taxon>Pseudomonadati</taxon>
        <taxon>Bacteroidota</taxon>
        <taxon>Cytophagia</taxon>
        <taxon>Cytophagales</taxon>
        <taxon>Flammeovirgaceae</taxon>
        <taxon>Sediminitomix</taxon>
    </lineage>
</organism>
<evidence type="ECO:0000256" key="3">
    <source>
        <dbReference type="ARBA" id="ARBA00022723"/>
    </source>
</evidence>
<accession>A0A315Z6Y2</accession>
<dbReference type="InterPro" id="IPR036412">
    <property type="entry name" value="HAD-like_sf"/>
</dbReference>
<dbReference type="EMBL" id="QGDO01000005">
    <property type="protein sequence ID" value="PWJ39982.1"/>
    <property type="molecule type" value="Genomic_DNA"/>
</dbReference>
<dbReference type="NCBIfam" id="TIGR01460">
    <property type="entry name" value="HAD-SF-IIA"/>
    <property type="match status" value="1"/>
</dbReference>
<dbReference type="GO" id="GO:0046872">
    <property type="term" value="F:metal ion binding"/>
    <property type="evidence" value="ECO:0007669"/>
    <property type="project" value="UniProtKB-KW"/>
</dbReference>
<dbReference type="NCBIfam" id="TIGR01458">
    <property type="entry name" value="HAD-SF-IIA-hyp3"/>
    <property type="match status" value="1"/>
</dbReference>
<keyword evidence="7" id="KW-1185">Reference proteome</keyword>
<dbReference type="InterPro" id="IPR006357">
    <property type="entry name" value="HAD-SF_hydro_IIA"/>
</dbReference>
<dbReference type="Pfam" id="PF13344">
    <property type="entry name" value="Hydrolase_6"/>
    <property type="match status" value="1"/>
</dbReference>
<dbReference type="GO" id="GO:0016791">
    <property type="term" value="F:phosphatase activity"/>
    <property type="evidence" value="ECO:0007669"/>
    <property type="project" value="InterPro"/>
</dbReference>
<sequence length="257" mass="28336">MNWINNIKGILCDLDGVVYTSKTPIEGSIEALRIINDKGIQIRFVTNTSGATPEMIQQHMQNMGITVEASQIFNPPFAAADYLKAQNYKTYLPIIRDSIKSCFDFLEEDDQNTDAIVVGDIGSKWDHKLMTTLFEHILNGADFVALHKGRFWKKKDHLQLDIGAFVHGLEYATNSEAKVMGKPSATFFELAQKSMGLSKDEVLMVGDDVLSDVGGAMNAKIRGVLVKTGKYNASFTAKSGVTPDLIVENLLDLASKL</sequence>
<dbReference type="SUPFAM" id="SSF56784">
    <property type="entry name" value="HAD-like"/>
    <property type="match status" value="1"/>
</dbReference>
<keyword evidence="4" id="KW-0460">Magnesium</keyword>
<gene>
    <name evidence="6" type="ORF">BC781_10545</name>
</gene>
<dbReference type="Pfam" id="PF13242">
    <property type="entry name" value="Hydrolase_like"/>
    <property type="match status" value="1"/>
</dbReference>
<dbReference type="OrthoDB" id="9810449at2"/>
<dbReference type="Gene3D" id="3.40.50.1000">
    <property type="entry name" value="HAD superfamily/HAD-like"/>
    <property type="match status" value="2"/>
</dbReference>
<name>A0A315Z6Y2_SEDFL</name>
<dbReference type="InterPro" id="IPR023214">
    <property type="entry name" value="HAD_sf"/>
</dbReference>
<evidence type="ECO:0000256" key="4">
    <source>
        <dbReference type="ARBA" id="ARBA00022842"/>
    </source>
</evidence>
<evidence type="ECO:0000313" key="6">
    <source>
        <dbReference type="EMBL" id="PWJ39982.1"/>
    </source>
</evidence>
<proteinExistence type="inferred from homology"/>
<evidence type="ECO:0000256" key="2">
    <source>
        <dbReference type="ARBA" id="ARBA00007958"/>
    </source>
</evidence>
<dbReference type="InterPro" id="IPR006355">
    <property type="entry name" value="LHPP/HDHD2"/>
</dbReference>
<dbReference type="PANTHER" id="PTHR19288">
    <property type="entry name" value="4-NITROPHENYLPHOSPHATASE-RELATED"/>
    <property type="match status" value="1"/>
</dbReference>
<reference evidence="6 7" key="1">
    <citation type="submission" date="2018-03" db="EMBL/GenBank/DDBJ databases">
        <title>Genomic Encyclopedia of Archaeal and Bacterial Type Strains, Phase II (KMG-II): from individual species to whole genera.</title>
        <authorList>
            <person name="Goeker M."/>
        </authorList>
    </citation>
    <scope>NUCLEOTIDE SEQUENCE [LARGE SCALE GENOMIC DNA]</scope>
    <source>
        <strain evidence="6 7">DSM 28229</strain>
    </source>
</reference>
<evidence type="ECO:0000256" key="5">
    <source>
        <dbReference type="ARBA" id="ARBA00039666"/>
    </source>
</evidence>
<evidence type="ECO:0000256" key="1">
    <source>
        <dbReference type="ARBA" id="ARBA00001946"/>
    </source>
</evidence>
<dbReference type="AlphaFoldDB" id="A0A315Z6Y2"/>
<dbReference type="PANTHER" id="PTHR19288:SF46">
    <property type="entry name" value="HALOACID DEHALOGENASE-LIKE HYDROLASE DOMAIN-CONTAINING PROTEIN 2"/>
    <property type="match status" value="1"/>
</dbReference>